<feature type="chain" id="PRO_5032651339" description="VWFA domain-containing protein" evidence="7">
    <location>
        <begin position="22"/>
        <end position="1734"/>
    </location>
</feature>
<keyword evidence="12" id="KW-1185">Reference proteome</keyword>
<evidence type="ECO:0000259" key="8">
    <source>
        <dbReference type="Pfam" id="PF23560"/>
    </source>
</evidence>
<dbReference type="PANTHER" id="PTHR14905">
    <property type="entry name" value="NG37"/>
    <property type="match status" value="1"/>
</dbReference>
<keyword evidence="6" id="KW-0472">Membrane</keyword>
<keyword evidence="3 7" id="KW-0732">Signal</keyword>
<dbReference type="Gene3D" id="3.40.50.410">
    <property type="entry name" value="von Willebrand factor, type A domain"/>
    <property type="match status" value="1"/>
</dbReference>
<evidence type="ECO:0000313" key="11">
    <source>
        <dbReference type="EMBL" id="VDI59984.1"/>
    </source>
</evidence>
<feature type="signal peptide" evidence="7">
    <location>
        <begin position="1"/>
        <end position="21"/>
    </location>
</feature>
<evidence type="ECO:0000256" key="2">
    <source>
        <dbReference type="ARBA" id="ARBA00022525"/>
    </source>
</evidence>
<dbReference type="PANTHER" id="PTHR14905:SF7">
    <property type="entry name" value="VON WILLEBRAND FACTOR A DOMAIN-CONTAINING PROTEIN 7"/>
    <property type="match status" value="1"/>
</dbReference>
<dbReference type="InterPro" id="IPR056475">
    <property type="entry name" value="GBD_Hemicentin/VWA7"/>
</dbReference>
<dbReference type="OrthoDB" id="10043511at2759"/>
<dbReference type="InterPro" id="IPR036465">
    <property type="entry name" value="vWFA_dom_sf"/>
</dbReference>
<dbReference type="Pfam" id="PF23560">
    <property type="entry name" value="GBD_Hemicentin"/>
    <property type="match status" value="1"/>
</dbReference>
<dbReference type="InterPro" id="IPR056861">
    <property type="entry name" value="HMCN1-like_VWA"/>
</dbReference>
<evidence type="ECO:0000256" key="5">
    <source>
        <dbReference type="SAM" id="MobiDB-lite"/>
    </source>
</evidence>
<dbReference type="InterPro" id="IPR052577">
    <property type="entry name" value="VWA7"/>
</dbReference>
<evidence type="ECO:0000259" key="9">
    <source>
        <dbReference type="Pfam" id="PF25106"/>
    </source>
</evidence>
<evidence type="ECO:0000256" key="7">
    <source>
        <dbReference type="SAM" id="SignalP"/>
    </source>
</evidence>
<protein>
    <recommendedName>
        <fullName evidence="13">VWFA domain-containing protein</fullName>
    </recommendedName>
</protein>
<evidence type="ECO:0000256" key="1">
    <source>
        <dbReference type="ARBA" id="ARBA00004613"/>
    </source>
</evidence>
<accession>A0A8B6G7Q3</accession>
<feature type="transmembrane region" description="Helical" evidence="6">
    <location>
        <begin position="1698"/>
        <end position="1720"/>
    </location>
</feature>
<evidence type="ECO:0000259" key="10">
    <source>
        <dbReference type="Pfam" id="PF25107"/>
    </source>
</evidence>
<dbReference type="Pfam" id="PF25107">
    <property type="entry name" value="VWA7_N"/>
    <property type="match status" value="1"/>
</dbReference>
<sequence>MKIRTIPHILLFIWTFTYTEAFFPNPYGLYVGRDDFTHAEITEIGILKAVAAFYEETPLTPGGSTPSSGSLTGIQDITAKKLYDKVYAGSRSPRRLQDAIDNIVRYNNKVDQDHYNEAAWHFNGEQIEPSNLKLQGIRTQLLSELNKPNPDYELSRQLIGQCLHLLQMFYSNTNWIEDNGSNKYPAVGMKGVNLLPTAAPSDDACKSCAGVCVFNIILPKKQFLTSGYKSGQDIKKPFKDPKTNTKGKCSHGGLTDNTTTTSAATGGMNKDSKLPQMSPHFYKHTSAAETAIDHTVYFFNDNTNGIRHLTTTENFMRLLQLDSDYSLVFVIDTSGSMASDLPTIIQQSNIIIQAANTVSNSPSNYILVTFSDPVTSIDLQKTTHSVDMITWINGLKAQGGSANDCPEFSLSAIESAANASSPGSIIYVFTDATPKDPYKQEKIDSLIAENQLQIFFTVTGTCSTTNHNGLKYSENSKPAIGRKKRDALDNFDDEHNEEADDDKQSSIVLIVKEKLSVIEPPRIQIPVDNTIEEIHIDIKGDTAMPYPVLQKPNKEYVNMDGQDASKTILTENMISITVQDPEPGIWNLLRFDHTSWDIEVTGLSTLDFEYKISKDDIENKFVIEVTTDFRDKAFVMYNLIIGYPSGDIQKVGLNRTSENVYSCHVRKYKKDFVLAIEGLDDKGNVFQRFHHSYSDLSATFVASNTGHYRHRRATSWDLMDVYRHLASVSGGHMLQTTKDQIPYVANMFKASLSKSEVLILKNVFPGGPSTTKQINIDIDDSISQFTLKLHSKNDVPHFNLLNSNGNTQPIDNKTIHMYNIGTTYLSIVVDHPKTGSWSLRKNDMNKWDLEVTAQSTVDFTAKLMTYDASSFSYYQIHGRPIPDENVTLAIEINDKSIDLDRVSLLNVFDDEISHYSLQWRNKSSSRAFYMTTITIPHEFFKLAVVGTTKSTGNNFVRMHRNVIEIVNIKLDHLPEKDPLYLNEDLNVTFVIKNAGSQDEDVIVTIKDDKTFAVGTKSRTFHLKAWTNQTSYFTIHGGKTKGETTTITLTAKPAASTRSNSKFQQIITSLTVEERKVDKIPPVCNVTTTSISCNDPCKCKNMNAFVIAELWDEGEGLSEITTPNSPPNSLQVHGFSKGLVKSKGTVTATLIIDCCRKNVTIDVKDLKNLTSSCDIQIDPTYDATNPCTTTTTTTTTTTPASTTPALTSTVSTSTSTVTKKVDIIPPVCNVTTTSISCNDPCKCSNMNAVVIAELWDEGDGLSEITATNTPLNSLQVHGFSKGLVKSKGTVSATLIVDCCRKNMTIDVTDLKNLTSSCDIPIDPTYDAANPCTTTITSTTTTTTPALTSTISTSTSTISTSTVTKKVDIIPPVCNVTTTSISCNDPCKCKNMNAVVIAELWDEGDGLSEITAPTTQLNSLQVHSFSKGLTKAKGRVTATLIVDCCRKNVTIDVKDLKNLTSSCDIQIDPTYDAINPCTTTTTTTTTSTTPASIPASTSTIFTSTSTVSKKVDTIPPVCNVTTKSISCNDPCKCIKMNAFVIAELWDEGEGLSEITAPNSQPNSLQLHGFSKGLVKAKGRVTASLIIDCCRKNVTIYVKDLKNLTSSCDIQIDPTYDATNPCTTTTTTTTTTLKPKSTTTILSAKTNSLISITSPKLSAGSSSTKQTKQSVITGSTTTTITQNPSSSKEENSSSLSDGATYGIAAVVGAATLAVVIGAIALITKKLAAVSPKKTEED</sequence>
<dbReference type="Pfam" id="PF25106">
    <property type="entry name" value="VWA_4"/>
    <property type="match status" value="1"/>
</dbReference>
<keyword evidence="2" id="KW-0964">Secreted</keyword>
<dbReference type="SUPFAM" id="SSF53300">
    <property type="entry name" value="vWA-like"/>
    <property type="match status" value="1"/>
</dbReference>
<feature type="compositionally biased region" description="Low complexity" evidence="5">
    <location>
        <begin position="1664"/>
        <end position="1692"/>
    </location>
</feature>
<keyword evidence="6" id="KW-0812">Transmembrane</keyword>
<reference evidence="11" key="1">
    <citation type="submission" date="2018-11" db="EMBL/GenBank/DDBJ databases">
        <authorList>
            <person name="Alioto T."/>
            <person name="Alioto T."/>
        </authorList>
    </citation>
    <scope>NUCLEOTIDE SEQUENCE</scope>
</reference>
<feature type="compositionally biased region" description="Polar residues" evidence="5">
    <location>
        <begin position="1653"/>
        <end position="1663"/>
    </location>
</feature>
<feature type="domain" description="Hemicentin/VWA7 galactose-binding" evidence="8">
    <location>
        <begin position="771"/>
        <end position="856"/>
    </location>
</feature>
<evidence type="ECO:0000256" key="6">
    <source>
        <dbReference type="SAM" id="Phobius"/>
    </source>
</evidence>
<evidence type="ECO:0000256" key="3">
    <source>
        <dbReference type="ARBA" id="ARBA00022729"/>
    </source>
</evidence>
<feature type="domain" description="Hemicentin-1-like von Willebrand factor A" evidence="9">
    <location>
        <begin position="326"/>
        <end position="468"/>
    </location>
</feature>
<dbReference type="EMBL" id="UYJE01007989">
    <property type="protein sequence ID" value="VDI59984.1"/>
    <property type="molecule type" value="Genomic_DNA"/>
</dbReference>
<comment type="caution">
    <text evidence="11">The sequence shown here is derived from an EMBL/GenBank/DDBJ whole genome shotgun (WGS) entry which is preliminary data.</text>
</comment>
<feature type="domain" description="VWA7 N-terminal" evidence="10">
    <location>
        <begin position="78"/>
        <end position="301"/>
    </location>
</feature>
<dbReference type="InterPro" id="IPR056862">
    <property type="entry name" value="VWA7_N"/>
</dbReference>
<name>A0A8B6G7Q3_MYTGA</name>
<dbReference type="Proteomes" id="UP000596742">
    <property type="component" value="Unassembled WGS sequence"/>
</dbReference>
<feature type="region of interest" description="Disordered" evidence="5">
    <location>
        <begin position="1653"/>
        <end position="1692"/>
    </location>
</feature>
<feature type="compositionally biased region" description="Low complexity" evidence="5">
    <location>
        <begin position="252"/>
        <end position="267"/>
    </location>
</feature>
<evidence type="ECO:0000313" key="12">
    <source>
        <dbReference type="Proteomes" id="UP000596742"/>
    </source>
</evidence>
<keyword evidence="6" id="KW-1133">Transmembrane helix</keyword>
<organism evidence="11 12">
    <name type="scientific">Mytilus galloprovincialis</name>
    <name type="common">Mediterranean mussel</name>
    <dbReference type="NCBI Taxonomy" id="29158"/>
    <lineage>
        <taxon>Eukaryota</taxon>
        <taxon>Metazoa</taxon>
        <taxon>Spiralia</taxon>
        <taxon>Lophotrochozoa</taxon>
        <taxon>Mollusca</taxon>
        <taxon>Bivalvia</taxon>
        <taxon>Autobranchia</taxon>
        <taxon>Pteriomorphia</taxon>
        <taxon>Mytilida</taxon>
        <taxon>Mytiloidea</taxon>
        <taxon>Mytilidae</taxon>
        <taxon>Mytilinae</taxon>
        <taxon>Mytilus</taxon>
    </lineage>
</organism>
<proteinExistence type="predicted"/>
<gene>
    <name evidence="11" type="ORF">MGAL_10B010549</name>
</gene>
<evidence type="ECO:0008006" key="13">
    <source>
        <dbReference type="Google" id="ProtNLM"/>
    </source>
</evidence>
<dbReference type="GO" id="GO:0005576">
    <property type="term" value="C:extracellular region"/>
    <property type="evidence" value="ECO:0007669"/>
    <property type="project" value="UniProtKB-SubCell"/>
</dbReference>
<evidence type="ECO:0000256" key="4">
    <source>
        <dbReference type="ARBA" id="ARBA00023180"/>
    </source>
</evidence>
<keyword evidence="4" id="KW-0325">Glycoprotein</keyword>
<comment type="subcellular location">
    <subcellularLocation>
        <location evidence="1">Secreted</location>
    </subcellularLocation>
</comment>
<feature type="region of interest" description="Disordered" evidence="5">
    <location>
        <begin position="235"/>
        <end position="270"/>
    </location>
</feature>